<organism evidence="1">
    <name type="scientific">uncultured Sulfurovum sp</name>
    <dbReference type="NCBI Taxonomy" id="269237"/>
    <lineage>
        <taxon>Bacteria</taxon>
        <taxon>Pseudomonadati</taxon>
        <taxon>Campylobacterota</taxon>
        <taxon>Epsilonproteobacteria</taxon>
        <taxon>Campylobacterales</taxon>
        <taxon>Sulfurovaceae</taxon>
        <taxon>Sulfurovum</taxon>
        <taxon>environmental samples</taxon>
    </lineage>
</organism>
<dbReference type="EMBL" id="CACVAU010000066">
    <property type="protein sequence ID" value="CAA6822908.1"/>
    <property type="molecule type" value="Genomic_DNA"/>
</dbReference>
<proteinExistence type="predicted"/>
<evidence type="ECO:0000313" key="1">
    <source>
        <dbReference type="EMBL" id="CAA6822908.1"/>
    </source>
</evidence>
<protein>
    <submittedName>
        <fullName evidence="1">Uncharacterized protein</fullName>
    </submittedName>
</protein>
<sequence length="81" mass="9307">MGSSTKLNSILQNPLVETIINLFKKLKSSKSYWLGTYLQKYQESFEFMEKAVKINEAMLPANHPSLIRSKNALETMRAKLN</sequence>
<dbReference type="AlphaFoldDB" id="A0A6S6U3Y7"/>
<reference evidence="1" key="1">
    <citation type="submission" date="2020-01" db="EMBL/GenBank/DDBJ databases">
        <authorList>
            <person name="Meier V. D."/>
            <person name="Meier V D."/>
        </authorList>
    </citation>
    <scope>NUCLEOTIDE SEQUENCE</scope>
    <source>
        <strain evidence="1">HLG_WM_MAG_05</strain>
    </source>
</reference>
<gene>
    <name evidence="1" type="ORF">HELGO_WM19446</name>
</gene>
<accession>A0A6S6U3Y7</accession>
<name>A0A6S6U3Y7_9BACT</name>